<dbReference type="InterPro" id="IPR024302">
    <property type="entry name" value="SusD-like"/>
</dbReference>
<protein>
    <recommendedName>
        <fullName evidence="4">SusD/RagB family nutrient-binding outer membrane lipoprotein</fullName>
    </recommendedName>
</protein>
<keyword evidence="1" id="KW-0732">Signal</keyword>
<dbReference type="GeneID" id="69979650"/>
<name>A0A0F5J7Z1_9BACT</name>
<organism evidence="2 3">
    <name type="scientific">Parabacteroides goldsteinii DSM 19448 = WAL 12034</name>
    <dbReference type="NCBI Taxonomy" id="927665"/>
    <lineage>
        <taxon>Bacteria</taxon>
        <taxon>Pseudomonadati</taxon>
        <taxon>Bacteroidota</taxon>
        <taxon>Bacteroidia</taxon>
        <taxon>Bacteroidales</taxon>
        <taxon>Tannerellaceae</taxon>
        <taxon>Parabacteroides</taxon>
    </lineage>
</organism>
<comment type="caution">
    <text evidence="2">The sequence shown here is derived from an EMBL/GenBank/DDBJ whole genome shotgun (WGS) entry which is preliminary data.</text>
</comment>
<dbReference type="Gene3D" id="1.25.40.390">
    <property type="match status" value="1"/>
</dbReference>
<dbReference type="EMBL" id="AQHV01000014">
    <property type="protein sequence ID" value="KKB53585.1"/>
    <property type="molecule type" value="Genomic_DNA"/>
</dbReference>
<dbReference type="RefSeq" id="WP_007652968.1">
    <property type="nucleotide sequence ID" value="NZ_KQ033913.1"/>
</dbReference>
<evidence type="ECO:0000313" key="3">
    <source>
        <dbReference type="Proteomes" id="UP000033047"/>
    </source>
</evidence>
<dbReference type="HOGENOM" id="CLU_025928_2_0_10"/>
<dbReference type="InterPro" id="IPR011990">
    <property type="entry name" value="TPR-like_helical_dom_sf"/>
</dbReference>
<reference evidence="2 3" key="1">
    <citation type="submission" date="2013-04" db="EMBL/GenBank/DDBJ databases">
        <title>The Genome Sequence of Parabacteroides goldsteinii DSM 19448.</title>
        <authorList>
            <consortium name="The Broad Institute Genomics Platform"/>
            <person name="Earl A."/>
            <person name="Ward D."/>
            <person name="Feldgarden M."/>
            <person name="Gevers D."/>
            <person name="Martens E."/>
            <person name="Sakamoto M."/>
            <person name="Benno Y."/>
            <person name="Song Y."/>
            <person name="Liu C."/>
            <person name="Lee J."/>
            <person name="Bolanos M."/>
            <person name="Vaisanen M.L."/>
            <person name="Finegold S.M."/>
            <person name="Walker B."/>
            <person name="Young S."/>
            <person name="Zeng Q."/>
            <person name="Gargeya S."/>
            <person name="Fitzgerald M."/>
            <person name="Haas B."/>
            <person name="Abouelleil A."/>
            <person name="Allen A.W."/>
            <person name="Alvarado L."/>
            <person name="Arachchi H.M."/>
            <person name="Berlin A.M."/>
            <person name="Chapman S.B."/>
            <person name="Gainer-Dewar J."/>
            <person name="Goldberg J."/>
            <person name="Griggs A."/>
            <person name="Gujja S."/>
            <person name="Hansen M."/>
            <person name="Howarth C."/>
            <person name="Imamovic A."/>
            <person name="Ireland A."/>
            <person name="Larimer J."/>
            <person name="McCowan C."/>
            <person name="Murphy C."/>
            <person name="Pearson M."/>
            <person name="Poon T.W."/>
            <person name="Priest M."/>
            <person name="Roberts A."/>
            <person name="Saif S."/>
            <person name="Shea T."/>
            <person name="Sisk P."/>
            <person name="Sykes S."/>
            <person name="Wortman J."/>
            <person name="Nusbaum C."/>
            <person name="Birren B."/>
        </authorList>
    </citation>
    <scope>NUCLEOTIDE SEQUENCE [LARGE SCALE GENOMIC DNA]</scope>
    <source>
        <strain evidence="2 3">DSM 19448</strain>
    </source>
</reference>
<sequence length="539" mass="60122">MKKNYKYIAAIFLGGLIGFSACTDDFESYNTNQAGFPDKSKEQEFNKYGIPLGVVQQGIYFNYDWGGGKNWPFQVMQNLGADMFSGYVHDFNPFNEGRGNTTYNMQDGWNGSFWENTYGYIMTEIQKSEDLTEKDYPSFYGITQILKVELMHRVSDLYGPIVYTQFGSKTGSMPDTQAEAYKAFFEDLDAGIGLIRAYMEANPDVENFAKFDILMPQGKRTYAEWIRFANSLRLRLAIRIAMADPVLAASEAKKALTDAGGLLEEDNDIVAVSTDGTGYNNPFGEINKGWGEVFLNANMESYLGGYDDPRLPKYFDRAAGGEGTEIVPVKGTYKGIRQGTGFNHKNYSKHSKSTISQTSNAILMTAAEVWFLRAEAALRGWSSENPGSCYENGVKASFAQWGAKDVAVYLESTKTPKGYQDAFNAAFNVEAMSQVTPAWDNAASNEEKLEKIITQKWIACYPEGCEAWAEQRRTGYPKLFPVLVNDSQGTIDTNLGPRRLNFFVGIQTANPEQYAALTKALGGADNCGTRLWWDTGRNF</sequence>
<evidence type="ECO:0000256" key="1">
    <source>
        <dbReference type="SAM" id="SignalP"/>
    </source>
</evidence>
<feature type="chain" id="PRO_5002489761" description="SusD/RagB family nutrient-binding outer membrane lipoprotein" evidence="1">
    <location>
        <begin position="24"/>
        <end position="539"/>
    </location>
</feature>
<evidence type="ECO:0000313" key="2">
    <source>
        <dbReference type="EMBL" id="KKB53585.1"/>
    </source>
</evidence>
<dbReference type="PATRIC" id="fig|927665.4.peg.3215"/>
<feature type="signal peptide" evidence="1">
    <location>
        <begin position="1"/>
        <end position="23"/>
    </location>
</feature>
<dbReference type="PROSITE" id="PS51257">
    <property type="entry name" value="PROKAR_LIPOPROTEIN"/>
    <property type="match status" value="1"/>
</dbReference>
<evidence type="ECO:0008006" key="4">
    <source>
        <dbReference type="Google" id="ProtNLM"/>
    </source>
</evidence>
<gene>
    <name evidence="2" type="ORF">HMPREF1535_03127</name>
</gene>
<dbReference type="AlphaFoldDB" id="A0A0F5J7Z1"/>
<proteinExistence type="predicted"/>
<accession>A0A0F5J7Z1</accession>
<dbReference type="Pfam" id="PF12741">
    <property type="entry name" value="SusD-like"/>
    <property type="match status" value="1"/>
</dbReference>
<dbReference type="Proteomes" id="UP000033047">
    <property type="component" value="Unassembled WGS sequence"/>
</dbReference>
<dbReference type="STRING" id="927665.HMPREF1535_03127"/>
<dbReference type="SUPFAM" id="SSF48452">
    <property type="entry name" value="TPR-like"/>
    <property type="match status" value="1"/>
</dbReference>